<dbReference type="EMBL" id="JASTZU010000024">
    <property type="protein sequence ID" value="MDL4840206.1"/>
    <property type="molecule type" value="Genomic_DNA"/>
</dbReference>
<dbReference type="RefSeq" id="WP_285931213.1">
    <property type="nucleotide sequence ID" value="NZ_JASTZU010000024.1"/>
</dbReference>
<sequence>MNQYIFLLREPVGPKEVMIEATGMLDAFNQAKELLSKTMRETSSQIEIQFKGIVY</sequence>
<proteinExistence type="predicted"/>
<keyword evidence="2" id="KW-1185">Reference proteome</keyword>
<reference evidence="1 2" key="1">
    <citation type="submission" date="2023-06" db="EMBL/GenBank/DDBJ databases">
        <title>Aquibacillus rhizosphaerae LR5S19.</title>
        <authorList>
            <person name="Sun J.-Q."/>
        </authorList>
    </citation>
    <scope>NUCLEOTIDE SEQUENCE [LARGE SCALE GENOMIC DNA]</scope>
    <source>
        <strain evidence="1 2">LR5S19</strain>
    </source>
</reference>
<protein>
    <submittedName>
        <fullName evidence="1">Uncharacterized protein</fullName>
    </submittedName>
</protein>
<gene>
    <name evidence="1" type="ORF">QQS35_07000</name>
</gene>
<dbReference type="Proteomes" id="UP001235343">
    <property type="component" value="Unassembled WGS sequence"/>
</dbReference>
<name>A0ABT7L2W3_9BACI</name>
<evidence type="ECO:0000313" key="2">
    <source>
        <dbReference type="Proteomes" id="UP001235343"/>
    </source>
</evidence>
<comment type="caution">
    <text evidence="1">The sequence shown here is derived from an EMBL/GenBank/DDBJ whole genome shotgun (WGS) entry which is preliminary data.</text>
</comment>
<accession>A0ABT7L2W3</accession>
<evidence type="ECO:0000313" key="1">
    <source>
        <dbReference type="EMBL" id="MDL4840206.1"/>
    </source>
</evidence>
<organism evidence="1 2">
    <name type="scientific">Aquibacillus rhizosphaerae</name>
    <dbReference type="NCBI Taxonomy" id="3051431"/>
    <lineage>
        <taxon>Bacteria</taxon>
        <taxon>Bacillati</taxon>
        <taxon>Bacillota</taxon>
        <taxon>Bacilli</taxon>
        <taxon>Bacillales</taxon>
        <taxon>Bacillaceae</taxon>
        <taxon>Aquibacillus</taxon>
    </lineage>
</organism>